<reference evidence="5 6" key="1">
    <citation type="journal article" date="2007" name="Appl. Environ. Microbiol.">
        <title>Genome sequence of the cellulolytic gliding bacterium Cytophaga hutchinsonii.</title>
        <authorList>
            <person name="Xie G."/>
            <person name="Bruce D.C."/>
            <person name="Challacombe J.F."/>
            <person name="Chertkov O."/>
            <person name="Detter J.C."/>
            <person name="Gilna P."/>
            <person name="Han C.S."/>
            <person name="Lucas S."/>
            <person name="Misra M."/>
            <person name="Myers G.L."/>
            <person name="Richardson P."/>
            <person name="Tapia R."/>
            <person name="Thayer N."/>
            <person name="Thompson L.S."/>
            <person name="Brettin T.S."/>
            <person name="Henrissat B."/>
            <person name="Wilson D.B."/>
            <person name="McBride M.J."/>
        </authorList>
    </citation>
    <scope>NUCLEOTIDE SEQUENCE [LARGE SCALE GENOMIC DNA]</scope>
    <source>
        <strain evidence="6">ATCC 33406 / DSM 1761 / CIP 103989 / NBRC 15051 / NCIMB 9469 / D465</strain>
    </source>
</reference>
<evidence type="ECO:0000259" key="4">
    <source>
        <dbReference type="PROSITE" id="PS50956"/>
    </source>
</evidence>
<dbReference type="KEGG" id="chu:CHU_3319"/>
<dbReference type="RefSeq" id="WP_011586666.1">
    <property type="nucleotide sequence ID" value="NC_008255.1"/>
</dbReference>
<keyword evidence="1" id="KW-0805">Transcription regulation</keyword>
<evidence type="ECO:0000256" key="3">
    <source>
        <dbReference type="ARBA" id="ARBA00023163"/>
    </source>
</evidence>
<dbReference type="OrthoDB" id="9800326at2"/>
<evidence type="ECO:0000313" key="6">
    <source>
        <dbReference type="Proteomes" id="UP000001822"/>
    </source>
</evidence>
<dbReference type="PRINTS" id="PR00033">
    <property type="entry name" value="HTHASNC"/>
</dbReference>
<dbReference type="InterPro" id="IPR019887">
    <property type="entry name" value="Tscrpt_reg_AsnC/Lrp_C"/>
</dbReference>
<keyword evidence="3" id="KW-0804">Transcription</keyword>
<dbReference type="Pfam" id="PF01037">
    <property type="entry name" value="AsnC_trans_reg"/>
    <property type="match status" value="1"/>
</dbReference>
<dbReference type="EMBL" id="CP000383">
    <property type="protein sequence ID" value="ABG60558.1"/>
    <property type="molecule type" value="Genomic_DNA"/>
</dbReference>
<dbReference type="PANTHER" id="PTHR30154">
    <property type="entry name" value="LEUCINE-RESPONSIVE REGULATORY PROTEIN"/>
    <property type="match status" value="1"/>
</dbReference>
<feature type="domain" description="HTH asnC-type" evidence="4">
    <location>
        <begin position="4"/>
        <end position="67"/>
    </location>
</feature>
<dbReference type="Gene3D" id="1.10.10.10">
    <property type="entry name" value="Winged helix-like DNA-binding domain superfamily/Winged helix DNA-binding domain"/>
    <property type="match status" value="1"/>
</dbReference>
<gene>
    <name evidence="5" type="ordered locus">CHU_3319</name>
</gene>
<dbReference type="InterPro" id="IPR036390">
    <property type="entry name" value="WH_DNA-bd_sf"/>
</dbReference>
<keyword evidence="6" id="KW-1185">Reference proteome</keyword>
<dbReference type="InterPro" id="IPR036388">
    <property type="entry name" value="WH-like_DNA-bd_sf"/>
</dbReference>
<accession>A0A6N4SVS7</accession>
<protein>
    <submittedName>
        <fullName evidence="5">Transcriptional regulator, AsnC family</fullName>
    </submittedName>
</protein>
<dbReference type="InterPro" id="IPR011008">
    <property type="entry name" value="Dimeric_a/b-barrel"/>
</dbReference>
<evidence type="ECO:0000256" key="2">
    <source>
        <dbReference type="ARBA" id="ARBA00023125"/>
    </source>
</evidence>
<dbReference type="SMART" id="SM00344">
    <property type="entry name" value="HTH_ASNC"/>
    <property type="match status" value="1"/>
</dbReference>
<dbReference type="GO" id="GO:0043200">
    <property type="term" value="P:response to amino acid"/>
    <property type="evidence" value="ECO:0007669"/>
    <property type="project" value="TreeGrafter"/>
</dbReference>
<sequence length="153" mass="17601">MQHLDEIDLDILRALQENAHITTKELAHQLHLTTTPIYERVKRLEREGYIKKYIAILDNQKLKRGLTVFCNVSLKQHTKDIGKKFVEEIIALPEIVECYNISGEYDFMLKILVEDMPHYQNFVMNGLGSIKNIGSAHSIFVIGEIKHSTAIPI</sequence>
<dbReference type="PROSITE" id="PS50956">
    <property type="entry name" value="HTH_ASNC_2"/>
    <property type="match status" value="1"/>
</dbReference>
<evidence type="ECO:0000313" key="5">
    <source>
        <dbReference type="EMBL" id="ABG60558.1"/>
    </source>
</evidence>
<dbReference type="InterPro" id="IPR019888">
    <property type="entry name" value="Tscrpt_reg_AsnC-like"/>
</dbReference>
<dbReference type="SUPFAM" id="SSF46785">
    <property type="entry name" value="Winged helix' DNA-binding domain"/>
    <property type="match status" value="1"/>
</dbReference>
<dbReference type="AlphaFoldDB" id="A0A6N4SVS7"/>
<proteinExistence type="predicted"/>
<dbReference type="GO" id="GO:0006355">
    <property type="term" value="P:regulation of DNA-templated transcription"/>
    <property type="evidence" value="ECO:0007669"/>
    <property type="project" value="UniProtKB-ARBA"/>
</dbReference>
<dbReference type="InterPro" id="IPR011991">
    <property type="entry name" value="ArsR-like_HTH"/>
</dbReference>
<dbReference type="GO" id="GO:0043565">
    <property type="term" value="F:sequence-specific DNA binding"/>
    <property type="evidence" value="ECO:0007669"/>
    <property type="project" value="InterPro"/>
</dbReference>
<dbReference type="PANTHER" id="PTHR30154:SF34">
    <property type="entry name" value="TRANSCRIPTIONAL REGULATOR AZLB"/>
    <property type="match status" value="1"/>
</dbReference>
<dbReference type="Proteomes" id="UP000001822">
    <property type="component" value="Chromosome"/>
</dbReference>
<dbReference type="InterPro" id="IPR000485">
    <property type="entry name" value="AsnC-type_HTH_dom"/>
</dbReference>
<organism evidence="5 6">
    <name type="scientific">Cytophaga hutchinsonii (strain ATCC 33406 / DSM 1761 / CIP 103989 / NBRC 15051 / NCIMB 9469 / D465)</name>
    <dbReference type="NCBI Taxonomy" id="269798"/>
    <lineage>
        <taxon>Bacteria</taxon>
        <taxon>Pseudomonadati</taxon>
        <taxon>Bacteroidota</taxon>
        <taxon>Cytophagia</taxon>
        <taxon>Cytophagales</taxon>
        <taxon>Cytophagaceae</taxon>
        <taxon>Cytophaga</taxon>
    </lineage>
</organism>
<dbReference type="Gene3D" id="3.30.70.920">
    <property type="match status" value="1"/>
</dbReference>
<dbReference type="Pfam" id="PF13412">
    <property type="entry name" value="HTH_24"/>
    <property type="match status" value="1"/>
</dbReference>
<name>A0A6N4SVS7_CYTH3</name>
<dbReference type="CDD" id="cd00090">
    <property type="entry name" value="HTH_ARSR"/>
    <property type="match status" value="1"/>
</dbReference>
<dbReference type="GO" id="GO:0005829">
    <property type="term" value="C:cytosol"/>
    <property type="evidence" value="ECO:0007669"/>
    <property type="project" value="TreeGrafter"/>
</dbReference>
<evidence type="ECO:0000256" key="1">
    <source>
        <dbReference type="ARBA" id="ARBA00023015"/>
    </source>
</evidence>
<keyword evidence="2" id="KW-0238">DNA-binding</keyword>
<dbReference type="SUPFAM" id="SSF54909">
    <property type="entry name" value="Dimeric alpha+beta barrel"/>
    <property type="match status" value="1"/>
</dbReference>